<dbReference type="Gene3D" id="3.90.190.20">
    <property type="entry name" value="Mur ligase, C-terminal domain"/>
    <property type="match status" value="1"/>
</dbReference>
<comment type="catalytic activity">
    <reaction evidence="18">
        <text>(6S)-5,6,7,8-tetrahydrofolyl-(gamma-L-Glu)(n) + L-glutamate + ATP = (6S)-5,6,7,8-tetrahydrofolyl-(gamma-L-Glu)(n+1) + ADP + phosphate + H(+)</text>
        <dbReference type="Rhea" id="RHEA:10580"/>
        <dbReference type="Rhea" id="RHEA-COMP:14738"/>
        <dbReference type="Rhea" id="RHEA-COMP:14740"/>
        <dbReference type="ChEBI" id="CHEBI:15378"/>
        <dbReference type="ChEBI" id="CHEBI:29985"/>
        <dbReference type="ChEBI" id="CHEBI:30616"/>
        <dbReference type="ChEBI" id="CHEBI:43474"/>
        <dbReference type="ChEBI" id="CHEBI:141005"/>
        <dbReference type="ChEBI" id="CHEBI:456216"/>
        <dbReference type="EC" id="6.3.2.17"/>
    </reaction>
</comment>
<evidence type="ECO:0000256" key="3">
    <source>
        <dbReference type="ARBA" id="ARBA00004799"/>
    </source>
</evidence>
<evidence type="ECO:0000256" key="15">
    <source>
        <dbReference type="ARBA" id="ARBA00030048"/>
    </source>
</evidence>
<feature type="domain" description="Mur ligase C-terminal" evidence="23">
    <location>
        <begin position="283"/>
        <end position="400"/>
    </location>
</feature>
<comment type="similarity">
    <text evidence="5 22">Belongs to the folylpolyglutamate synthase family.</text>
</comment>
<evidence type="ECO:0000256" key="12">
    <source>
        <dbReference type="ARBA" id="ARBA00022840"/>
    </source>
</evidence>
<dbReference type="SUPFAM" id="SSF53244">
    <property type="entry name" value="MurD-like peptide ligases, peptide-binding domain"/>
    <property type="match status" value="1"/>
</dbReference>
<comment type="pathway">
    <text evidence="4">Cofactor biosynthesis; tetrahydrofolylpolyglutamate biosynthesis.</text>
</comment>
<evidence type="ECO:0000256" key="17">
    <source>
        <dbReference type="ARBA" id="ARBA00032510"/>
    </source>
</evidence>
<keyword evidence="10" id="KW-0479">Metal-binding</keyword>
<comment type="pathway">
    <text evidence="3">Cofactor biosynthesis; tetrahydrofolate biosynthesis; 7,8-dihydrofolate from 2-amino-4-hydroxy-6-hydroxymethyl-7,8-dihydropteridine diphosphate and 4-aminobenzoate: step 2/2.</text>
</comment>
<dbReference type="Gene3D" id="3.40.1190.10">
    <property type="entry name" value="Mur-like, catalytic domain"/>
    <property type="match status" value="1"/>
</dbReference>
<sequence>MDYQDTLTYLYNSAPMFQQVGSSAYKEGLENTLALDEHFGHPHRSFRSIHVAGTNGKGSCSHTLAAILQEAGYRVGLYTSPHLIDFRERIRVNGRPIPEEYVIHFVEKERNFFEPLHPSFFELTTAMAFRYFADEKVDVAVIEVGLGGRLDCTNIIHPDLCLITNISFDHTQFLGDTLAKIAEEKAGIIKKDIPVVIGETIPETKPVFLKKALETGAPVYFAEENDREDYPGIECELEGIYQKKNTRTILTVLPLLQEAGFRLDEQSVRSGFAHVTELTGLMGRWQKLQDAPTLICDTGHNVGGITYIVKQLKQQTYRRLHIVIGMVNDKDIRGVLALLPQEATYYFTKASVKRALPESELKELASTAGLQGSCYPDVPSAVRAAQKKSLPEDFIFVGGSNFIVADLLANRNALNLH</sequence>
<reference key="1">
    <citation type="submission" date="2010-11" db="EMBL/GenBank/DDBJ databases">
        <title>The complete genome of Bacteroides helcogenes P 36-108.</title>
        <authorList>
            <consortium name="US DOE Joint Genome Institute (JGI-PGF)"/>
            <person name="Lucas S."/>
            <person name="Copeland A."/>
            <person name="Lapidus A."/>
            <person name="Bruce D."/>
            <person name="Goodwin L."/>
            <person name="Pitluck S."/>
            <person name="Kyrpides N."/>
            <person name="Mavromatis K."/>
            <person name="Ivanova N."/>
            <person name="Zeytun A."/>
            <person name="Brettin T."/>
            <person name="Detter J.C."/>
            <person name="Tapia R."/>
            <person name="Han C."/>
            <person name="Land M."/>
            <person name="Hauser L."/>
            <person name="Markowitz V."/>
            <person name="Cheng J.-F."/>
            <person name="Hugenholtz P."/>
            <person name="Woyke T."/>
            <person name="Wu D."/>
            <person name="Gronow S."/>
            <person name="Wellnitz S."/>
            <person name="Brambilla E."/>
            <person name="Klenk H.-P."/>
            <person name="Eisen J.A."/>
        </authorList>
    </citation>
    <scope>NUCLEOTIDE SEQUENCE</scope>
    <source>
        <strain>P 36-108</strain>
    </source>
</reference>
<reference evidence="25 26" key="2">
    <citation type="journal article" date="2011" name="Stand. Genomic Sci.">
        <title>Complete genome sequence of Bacteroides helcogenes type strain (P 36-108).</title>
        <authorList>
            <person name="Pati A."/>
            <person name="Gronow S."/>
            <person name="Zeytun A."/>
            <person name="Lapidus A."/>
            <person name="Nolan M."/>
            <person name="Hammon N."/>
            <person name="Deshpande S."/>
            <person name="Cheng J.F."/>
            <person name="Tapia R."/>
            <person name="Han C."/>
            <person name="Goodwin L."/>
            <person name="Pitluck S."/>
            <person name="Liolios K."/>
            <person name="Pagani I."/>
            <person name="Ivanova N."/>
            <person name="Mavromatis K."/>
            <person name="Chen A."/>
            <person name="Palaniappan K."/>
            <person name="Land M."/>
            <person name="Hauser L."/>
            <person name="Chang Y.J."/>
            <person name="Jeffries C.D."/>
            <person name="Detter J.C."/>
            <person name="Brambilla E."/>
            <person name="Rohde M."/>
            <person name="Goker M."/>
            <person name="Woyke T."/>
            <person name="Bristow J."/>
            <person name="Eisen J.A."/>
            <person name="Markowitz V."/>
            <person name="Hugenholtz P."/>
            <person name="Kyrpides N.C."/>
            <person name="Klenk H.P."/>
            <person name="Lucas S."/>
        </authorList>
    </citation>
    <scope>NUCLEOTIDE SEQUENCE [LARGE SCALE GENOMIC DNA]</scope>
    <source>
        <strain evidence="26">ATCC 35417 / DSM 20613 / JCM 6297 / CCUG 15421 / P 36-108</strain>
    </source>
</reference>
<evidence type="ECO:0000256" key="1">
    <source>
        <dbReference type="ARBA" id="ARBA00001946"/>
    </source>
</evidence>
<keyword evidence="14" id="KW-0289">Folate biosynthesis</keyword>
<evidence type="ECO:0000256" key="18">
    <source>
        <dbReference type="ARBA" id="ARBA00047493"/>
    </source>
</evidence>
<evidence type="ECO:0000256" key="7">
    <source>
        <dbReference type="ARBA" id="ARBA00013025"/>
    </source>
</evidence>
<dbReference type="EC" id="6.3.2.12" evidence="6"/>
<dbReference type="EMBL" id="CP002352">
    <property type="protein sequence ID" value="ADV43873.1"/>
    <property type="molecule type" value="Genomic_DNA"/>
</dbReference>
<dbReference type="InterPro" id="IPR001645">
    <property type="entry name" value="Folylpolyglutamate_synth"/>
</dbReference>
<dbReference type="FunFam" id="3.40.1190.10:FF:000011">
    <property type="entry name" value="Folylpolyglutamate synthase/dihydrofolate synthase"/>
    <property type="match status" value="1"/>
</dbReference>
<evidence type="ECO:0000256" key="2">
    <source>
        <dbReference type="ARBA" id="ARBA00002714"/>
    </source>
</evidence>
<dbReference type="Pfam" id="PF02875">
    <property type="entry name" value="Mur_ligase_C"/>
    <property type="match status" value="1"/>
</dbReference>
<dbReference type="NCBIfam" id="TIGR01499">
    <property type="entry name" value="folC"/>
    <property type="match status" value="1"/>
</dbReference>
<keyword evidence="12 22" id="KW-0067">ATP-binding</keyword>
<evidence type="ECO:0000256" key="5">
    <source>
        <dbReference type="ARBA" id="ARBA00008276"/>
    </source>
</evidence>
<organism evidence="25 26">
    <name type="scientific">Bacteroides helcogenes (strain ATCC 35417 / DSM 20613 / JCM 6297 / CCUG 15421 / P 36-108)</name>
    <dbReference type="NCBI Taxonomy" id="693979"/>
    <lineage>
        <taxon>Bacteria</taxon>
        <taxon>Pseudomonadati</taxon>
        <taxon>Bacteroidota</taxon>
        <taxon>Bacteroidia</taxon>
        <taxon>Bacteroidales</taxon>
        <taxon>Bacteroidaceae</taxon>
        <taxon>Bacteroides</taxon>
    </lineage>
</organism>
<comment type="catalytic activity">
    <reaction evidence="21">
        <text>7,8-dihydropteroate + L-glutamate + ATP = 7,8-dihydrofolate + ADP + phosphate + H(+)</text>
        <dbReference type="Rhea" id="RHEA:23584"/>
        <dbReference type="ChEBI" id="CHEBI:15378"/>
        <dbReference type="ChEBI" id="CHEBI:17839"/>
        <dbReference type="ChEBI" id="CHEBI:29985"/>
        <dbReference type="ChEBI" id="CHEBI:30616"/>
        <dbReference type="ChEBI" id="CHEBI:43474"/>
        <dbReference type="ChEBI" id="CHEBI:57451"/>
        <dbReference type="ChEBI" id="CHEBI:456216"/>
        <dbReference type="EC" id="6.3.2.12"/>
    </reaction>
</comment>
<dbReference type="KEGG" id="bhl:Bache_1895"/>
<evidence type="ECO:0000256" key="10">
    <source>
        <dbReference type="ARBA" id="ARBA00022723"/>
    </source>
</evidence>
<dbReference type="GO" id="GO:0046656">
    <property type="term" value="P:folic acid biosynthetic process"/>
    <property type="evidence" value="ECO:0007669"/>
    <property type="project" value="UniProtKB-KW"/>
</dbReference>
<dbReference type="GO" id="GO:0005737">
    <property type="term" value="C:cytoplasm"/>
    <property type="evidence" value="ECO:0007669"/>
    <property type="project" value="TreeGrafter"/>
</dbReference>
<dbReference type="AlphaFoldDB" id="E6SPN2"/>
<proteinExistence type="inferred from homology"/>
<comment type="function">
    <text evidence="2">Functions in two distinct reactions of the de novo folate biosynthetic pathway. Catalyzes the addition of a glutamate residue to dihydropteroate (7,8-dihydropteroate or H2Pte) to form dihydrofolate (7,8-dihydrofolate monoglutamate or H2Pte-Glu). Also catalyzes successive additions of L-glutamate to tetrahydrofolate or 10-formyltetrahydrofolate or 5,10-methylenetetrahydrofolate, leading to folylpolyglutamate derivatives.</text>
</comment>
<dbReference type="PANTHER" id="PTHR11136">
    <property type="entry name" value="FOLYLPOLYGLUTAMATE SYNTHASE-RELATED"/>
    <property type="match status" value="1"/>
</dbReference>
<dbReference type="PIRSF" id="PIRSF001563">
    <property type="entry name" value="Folylpolyglu_synth"/>
    <property type="match status" value="1"/>
</dbReference>
<dbReference type="PATRIC" id="fig|693979.3.peg.1999"/>
<dbReference type="GO" id="GO:0004326">
    <property type="term" value="F:tetrahydrofolylpolyglutamate synthase activity"/>
    <property type="evidence" value="ECO:0007669"/>
    <property type="project" value="UniProtKB-EC"/>
</dbReference>
<comment type="catalytic activity">
    <reaction evidence="20">
        <text>(6R)-5,10-methylenetetrahydrofolyl-(gamma-L-Glu)(n) + L-glutamate + ATP = (6R)-5,10-methylenetetrahydrofolyl-(gamma-L-Glu)(n+1) + ADP + phosphate + H(+)</text>
        <dbReference type="Rhea" id="RHEA:51912"/>
        <dbReference type="Rhea" id="RHEA-COMP:13257"/>
        <dbReference type="Rhea" id="RHEA-COMP:13258"/>
        <dbReference type="ChEBI" id="CHEBI:15378"/>
        <dbReference type="ChEBI" id="CHEBI:29985"/>
        <dbReference type="ChEBI" id="CHEBI:30616"/>
        <dbReference type="ChEBI" id="CHEBI:43474"/>
        <dbReference type="ChEBI" id="CHEBI:136572"/>
        <dbReference type="ChEBI" id="CHEBI:456216"/>
        <dbReference type="EC" id="6.3.2.17"/>
    </reaction>
</comment>
<dbReference type="PANTHER" id="PTHR11136:SF0">
    <property type="entry name" value="DIHYDROFOLATE SYNTHETASE-RELATED"/>
    <property type="match status" value="1"/>
</dbReference>
<dbReference type="Pfam" id="PF08245">
    <property type="entry name" value="Mur_ligase_M"/>
    <property type="match status" value="1"/>
</dbReference>
<evidence type="ECO:0000256" key="19">
    <source>
        <dbReference type="ARBA" id="ARBA00047808"/>
    </source>
</evidence>
<evidence type="ECO:0000256" key="22">
    <source>
        <dbReference type="PIRNR" id="PIRNR001563"/>
    </source>
</evidence>
<dbReference type="RefSeq" id="WP_013547467.1">
    <property type="nucleotide sequence ID" value="NC_014933.1"/>
</dbReference>
<evidence type="ECO:0000256" key="4">
    <source>
        <dbReference type="ARBA" id="ARBA00005150"/>
    </source>
</evidence>
<dbReference type="InterPro" id="IPR018109">
    <property type="entry name" value="Folylpolyglutamate_synth_CS"/>
</dbReference>
<evidence type="ECO:0000256" key="16">
    <source>
        <dbReference type="ARBA" id="ARBA00030592"/>
    </source>
</evidence>
<accession>E6SPN2</accession>
<dbReference type="InterPro" id="IPR013221">
    <property type="entry name" value="Mur_ligase_cen"/>
</dbReference>
<dbReference type="Proteomes" id="UP000008630">
    <property type="component" value="Chromosome"/>
</dbReference>
<evidence type="ECO:0000256" key="13">
    <source>
        <dbReference type="ARBA" id="ARBA00022842"/>
    </source>
</evidence>
<comment type="cofactor">
    <cofactor evidence="1">
        <name>Mg(2+)</name>
        <dbReference type="ChEBI" id="CHEBI:18420"/>
    </cofactor>
</comment>
<dbReference type="eggNOG" id="COG0285">
    <property type="taxonomic scope" value="Bacteria"/>
</dbReference>
<evidence type="ECO:0000256" key="9">
    <source>
        <dbReference type="ARBA" id="ARBA00022598"/>
    </source>
</evidence>
<dbReference type="InterPro" id="IPR036615">
    <property type="entry name" value="Mur_ligase_C_dom_sf"/>
</dbReference>
<evidence type="ECO:0000256" key="14">
    <source>
        <dbReference type="ARBA" id="ARBA00022909"/>
    </source>
</evidence>
<dbReference type="GO" id="GO:0008841">
    <property type="term" value="F:dihydrofolate synthase activity"/>
    <property type="evidence" value="ECO:0007669"/>
    <property type="project" value="UniProtKB-EC"/>
</dbReference>
<evidence type="ECO:0000256" key="11">
    <source>
        <dbReference type="ARBA" id="ARBA00022741"/>
    </source>
</evidence>
<dbReference type="EC" id="6.3.2.17" evidence="7"/>
<evidence type="ECO:0000256" key="21">
    <source>
        <dbReference type="ARBA" id="ARBA00049161"/>
    </source>
</evidence>
<keyword evidence="9 22" id="KW-0436">Ligase</keyword>
<dbReference type="GO" id="GO:0046872">
    <property type="term" value="F:metal ion binding"/>
    <property type="evidence" value="ECO:0007669"/>
    <property type="project" value="UniProtKB-KW"/>
</dbReference>
<dbReference type="HOGENOM" id="CLU_015869_1_1_10"/>
<evidence type="ECO:0000256" key="8">
    <source>
        <dbReference type="ARBA" id="ARBA00019357"/>
    </source>
</evidence>
<keyword evidence="13" id="KW-0460">Magnesium</keyword>
<dbReference type="InterPro" id="IPR004101">
    <property type="entry name" value="Mur_ligase_C"/>
</dbReference>
<name>E6SPN2_BACT6</name>
<evidence type="ECO:0000259" key="23">
    <source>
        <dbReference type="Pfam" id="PF02875"/>
    </source>
</evidence>
<dbReference type="STRING" id="693979.Bache_1895"/>
<evidence type="ECO:0000313" key="25">
    <source>
        <dbReference type="EMBL" id="ADV43873.1"/>
    </source>
</evidence>
<keyword evidence="11 22" id="KW-0547">Nucleotide-binding</keyword>
<dbReference type="GO" id="GO:0005524">
    <property type="term" value="F:ATP binding"/>
    <property type="evidence" value="ECO:0007669"/>
    <property type="project" value="UniProtKB-KW"/>
</dbReference>
<evidence type="ECO:0000259" key="24">
    <source>
        <dbReference type="Pfam" id="PF08245"/>
    </source>
</evidence>
<dbReference type="InterPro" id="IPR036565">
    <property type="entry name" value="Mur-like_cat_sf"/>
</dbReference>
<evidence type="ECO:0000256" key="20">
    <source>
        <dbReference type="ARBA" id="ARBA00049035"/>
    </source>
</evidence>
<gene>
    <name evidence="25" type="ordered locus">Bache_1895</name>
</gene>
<comment type="catalytic activity">
    <reaction evidence="19">
        <text>10-formyltetrahydrofolyl-(gamma-L-Glu)(n) + L-glutamate + ATP = 10-formyltetrahydrofolyl-(gamma-L-Glu)(n+1) + ADP + phosphate + H(+)</text>
        <dbReference type="Rhea" id="RHEA:51904"/>
        <dbReference type="Rhea" id="RHEA-COMP:13088"/>
        <dbReference type="Rhea" id="RHEA-COMP:14300"/>
        <dbReference type="ChEBI" id="CHEBI:15378"/>
        <dbReference type="ChEBI" id="CHEBI:29985"/>
        <dbReference type="ChEBI" id="CHEBI:30616"/>
        <dbReference type="ChEBI" id="CHEBI:43474"/>
        <dbReference type="ChEBI" id="CHEBI:134413"/>
        <dbReference type="ChEBI" id="CHEBI:456216"/>
        <dbReference type="EC" id="6.3.2.17"/>
    </reaction>
</comment>
<dbReference type="SUPFAM" id="SSF53623">
    <property type="entry name" value="MurD-like peptide ligases, catalytic domain"/>
    <property type="match status" value="1"/>
</dbReference>
<dbReference type="OrthoDB" id="9809356at2"/>
<keyword evidence="26" id="KW-1185">Reference proteome</keyword>
<evidence type="ECO:0000256" key="6">
    <source>
        <dbReference type="ARBA" id="ARBA00013023"/>
    </source>
</evidence>
<evidence type="ECO:0000313" key="26">
    <source>
        <dbReference type="Proteomes" id="UP000008630"/>
    </source>
</evidence>
<dbReference type="PROSITE" id="PS01012">
    <property type="entry name" value="FOLYLPOLYGLU_SYNT_2"/>
    <property type="match status" value="1"/>
</dbReference>
<protein>
    <recommendedName>
        <fullName evidence="8">Dihydrofolate synthase/folylpolyglutamate synthase</fullName>
        <ecNumber evidence="6">6.3.2.12</ecNumber>
        <ecNumber evidence="7">6.3.2.17</ecNumber>
    </recommendedName>
    <alternativeName>
        <fullName evidence="17">Folylpoly-gamma-glutamate synthetase-dihydrofolate synthetase</fullName>
    </alternativeName>
    <alternativeName>
        <fullName evidence="15">Folylpolyglutamate synthetase</fullName>
    </alternativeName>
    <alternativeName>
        <fullName evidence="16">Tetrahydrofolylpolyglutamate synthase</fullName>
    </alternativeName>
</protein>
<feature type="domain" description="Mur ligase central" evidence="24">
    <location>
        <begin position="51"/>
        <end position="191"/>
    </location>
</feature>